<dbReference type="eggNOG" id="COG0451">
    <property type="taxonomic scope" value="Bacteria"/>
</dbReference>
<keyword evidence="4" id="KW-1185">Reference proteome</keyword>
<dbReference type="PANTHER" id="PTHR43574">
    <property type="entry name" value="EPIMERASE-RELATED"/>
    <property type="match status" value="1"/>
</dbReference>
<feature type="domain" description="NAD(P)-binding" evidence="2">
    <location>
        <begin position="3"/>
        <end position="306"/>
    </location>
</feature>
<dbReference type="EMBL" id="ASJR01000020">
    <property type="protein sequence ID" value="ERP31090.1"/>
    <property type="molecule type" value="Genomic_DNA"/>
</dbReference>
<dbReference type="Proteomes" id="UP000017148">
    <property type="component" value="Unassembled WGS sequence"/>
</dbReference>
<organism evidence="3 4">
    <name type="scientific">Chitinivibrio alkaliphilus ACht1</name>
    <dbReference type="NCBI Taxonomy" id="1313304"/>
    <lineage>
        <taxon>Bacteria</taxon>
        <taxon>Pseudomonadati</taxon>
        <taxon>Fibrobacterota</taxon>
        <taxon>Chitinivibrionia</taxon>
        <taxon>Chitinivibrionales</taxon>
        <taxon>Chitinivibrionaceae</taxon>
        <taxon>Chitinivibrio</taxon>
    </lineage>
</organism>
<dbReference type="RefSeq" id="WP_022637465.1">
    <property type="nucleotide sequence ID" value="NZ_ASJR01000020.1"/>
</dbReference>
<proteinExistence type="predicted"/>
<accession>U7D9K0</accession>
<evidence type="ECO:0000256" key="1">
    <source>
        <dbReference type="ARBA" id="ARBA00023027"/>
    </source>
</evidence>
<name>U7D9K0_9BACT</name>
<dbReference type="Gene3D" id="3.40.50.720">
    <property type="entry name" value="NAD(P)-binding Rossmann-like Domain"/>
    <property type="match status" value="1"/>
</dbReference>
<dbReference type="STRING" id="1313304.CALK_2051"/>
<dbReference type="SUPFAM" id="SSF51735">
    <property type="entry name" value="NAD(P)-binding Rossmann-fold domains"/>
    <property type="match status" value="1"/>
</dbReference>
<dbReference type="Pfam" id="PF16363">
    <property type="entry name" value="GDP_Man_Dehyd"/>
    <property type="match status" value="1"/>
</dbReference>
<evidence type="ECO:0000313" key="3">
    <source>
        <dbReference type="EMBL" id="ERP31090.1"/>
    </source>
</evidence>
<sequence length="318" mass="36059">MILITGAAGFIGFHLAQRLLREGYSVIGVDNFNDYYDVSLKVERWKQLTVHEHFEGVHLSLESLNSLQGLFKRFKIDVVCNLAAQAGVRYSIENPHVYAQSNLTGFLNILEMCRHYSVKRLVYASSSSVYGGNRKVFFSESDTVDSPVSLYAASKKANELMAHTYSHLYDIQTVGVRFFTVYGPWGRPDMAYWTFTKKILADMTIPVFNHGDMKRDFTYIDDIITGIEAALFTEGLDQYEIFNLGNHRAENLMDFVNTLGTALGKKVAIELLPMQPGDVKETYADIAKAQKKLGYSPKTPISEGIPRFVEWYTGYFQK</sequence>
<dbReference type="AlphaFoldDB" id="U7D9K0"/>
<dbReference type="PRINTS" id="PR01713">
    <property type="entry name" value="NUCEPIMERASE"/>
</dbReference>
<reference evidence="3 4" key="1">
    <citation type="journal article" date="2013" name="Environ. Microbiol.">
        <title>Genome analysis of Chitinivibrio alkaliphilus gen. nov., sp. nov., a novel extremely haloalkaliphilic anaerobic chitinolytic bacterium from the candidate phylum Termite Group 3.</title>
        <authorList>
            <person name="Sorokin D.Y."/>
            <person name="Gumerov V.M."/>
            <person name="Rakitin A.L."/>
            <person name="Beletsky A.V."/>
            <person name="Damste J.S."/>
            <person name="Muyzer G."/>
            <person name="Mardanov A.V."/>
            <person name="Ravin N.V."/>
        </authorList>
    </citation>
    <scope>NUCLEOTIDE SEQUENCE [LARGE SCALE GENOMIC DNA]</scope>
    <source>
        <strain evidence="3 4">ACht1</strain>
    </source>
</reference>
<dbReference type="InterPro" id="IPR036291">
    <property type="entry name" value="NAD(P)-bd_dom_sf"/>
</dbReference>
<dbReference type="OrthoDB" id="9811743at2"/>
<dbReference type="InterPro" id="IPR016040">
    <property type="entry name" value="NAD(P)-bd_dom"/>
</dbReference>
<keyword evidence="1" id="KW-0520">NAD</keyword>
<gene>
    <name evidence="3" type="ORF">CALK_2051</name>
</gene>
<protein>
    <submittedName>
        <fullName evidence="3">NAD-dependent epimerase/dehydratase</fullName>
    </submittedName>
</protein>
<dbReference type="PATRIC" id="fig|1313304.3.peg.1954"/>
<evidence type="ECO:0000259" key="2">
    <source>
        <dbReference type="Pfam" id="PF16363"/>
    </source>
</evidence>
<dbReference type="Gene3D" id="3.90.25.10">
    <property type="entry name" value="UDP-galactose 4-epimerase, domain 1"/>
    <property type="match status" value="1"/>
</dbReference>
<evidence type="ECO:0000313" key="4">
    <source>
        <dbReference type="Proteomes" id="UP000017148"/>
    </source>
</evidence>
<comment type="caution">
    <text evidence="3">The sequence shown here is derived from an EMBL/GenBank/DDBJ whole genome shotgun (WGS) entry which is preliminary data.</text>
</comment>